<dbReference type="RefSeq" id="WP_064554182.1">
    <property type="nucleotide sequence ID" value="NZ_LXEO01000015.1"/>
</dbReference>
<dbReference type="InterPro" id="IPR018490">
    <property type="entry name" value="cNMP-bd_dom_sf"/>
</dbReference>
<dbReference type="InterPro" id="IPR014710">
    <property type="entry name" value="RmlC-like_jellyroll"/>
</dbReference>
<dbReference type="Gene3D" id="2.60.120.10">
    <property type="entry name" value="Jelly Rolls"/>
    <property type="match status" value="1"/>
</dbReference>
<proteinExistence type="predicted"/>
<dbReference type="EMBL" id="LXEO01000015">
    <property type="protein sequence ID" value="OAT19408.1"/>
    <property type="molecule type" value="Genomic_DNA"/>
</dbReference>
<comment type="caution">
    <text evidence="2">The sequence shown here is derived from an EMBL/GenBank/DDBJ whole genome shotgun (WGS) entry which is preliminary data.</text>
</comment>
<dbReference type="PATRIC" id="fig|1354255.3.peg.1342"/>
<evidence type="ECO:0000259" key="1">
    <source>
        <dbReference type="Pfam" id="PF15977"/>
    </source>
</evidence>
<dbReference type="InterPro" id="IPR041687">
    <property type="entry name" value="HTH_46"/>
</dbReference>
<sequence length="210" mass="23811">MINIHHDHSKDISATVELVEKLTPFVTFITAPPDTRFYLYINGHSYCYLVRSGICKVYHRNDELLLGTLLVPGIIGISAILPVEAGLFIQTHSTSEIATISTVQVRQLIADNNLWKLLASHVSRVTSRLYTINTYFNVSSAYEITRIQLLELMSEPPEYKNNVSAAHYVQQKTSLSRSSIMKILAQLKKGGYIRIENGILMEIYHLPLKY</sequence>
<gene>
    <name evidence="2" type="ORF">M979_1299</name>
</gene>
<dbReference type="AlphaFoldDB" id="A0A1B7HUU7"/>
<protein>
    <submittedName>
        <fullName evidence="2">Putative cytoplasmic protein</fullName>
    </submittedName>
</protein>
<name>A0A1B7HUU7_9ENTR</name>
<organism evidence="2 3">
    <name type="scientific">Buttiauxella noackiae ATCC 51607</name>
    <dbReference type="NCBI Taxonomy" id="1354255"/>
    <lineage>
        <taxon>Bacteria</taxon>
        <taxon>Pseudomonadati</taxon>
        <taxon>Pseudomonadota</taxon>
        <taxon>Gammaproteobacteria</taxon>
        <taxon>Enterobacterales</taxon>
        <taxon>Enterobacteriaceae</taxon>
        <taxon>Buttiauxella</taxon>
    </lineage>
</organism>
<dbReference type="Pfam" id="PF15977">
    <property type="entry name" value="HTH_46"/>
    <property type="match status" value="1"/>
</dbReference>
<evidence type="ECO:0000313" key="2">
    <source>
        <dbReference type="EMBL" id="OAT19408.1"/>
    </source>
</evidence>
<dbReference type="Proteomes" id="UP000078286">
    <property type="component" value="Unassembled WGS sequence"/>
</dbReference>
<feature type="domain" description="IprA winged helix-turn-helix" evidence="1">
    <location>
        <begin position="141"/>
        <end position="207"/>
    </location>
</feature>
<evidence type="ECO:0000313" key="3">
    <source>
        <dbReference type="Proteomes" id="UP000078286"/>
    </source>
</evidence>
<accession>A0A1B7HUU7</accession>
<dbReference type="SUPFAM" id="SSF51206">
    <property type="entry name" value="cAMP-binding domain-like"/>
    <property type="match status" value="1"/>
</dbReference>
<reference evidence="2 3" key="1">
    <citation type="submission" date="2016-04" db="EMBL/GenBank/DDBJ databases">
        <title>ATOL: Assembling a taxonomically balanced genome-scale reconstruction of the evolutionary history of the Enterobacteriaceae.</title>
        <authorList>
            <person name="Plunkett G.III."/>
            <person name="Neeno-Eckwall E.C."/>
            <person name="Glasner J.D."/>
            <person name="Perna N.T."/>
        </authorList>
    </citation>
    <scope>NUCLEOTIDE SEQUENCE [LARGE SCALE GENOMIC DNA]</scope>
    <source>
        <strain evidence="2 3">ATCC 51607</strain>
    </source>
</reference>
<keyword evidence="3" id="KW-1185">Reference proteome</keyword>